<evidence type="ECO:0000313" key="7">
    <source>
        <dbReference type="EMBL" id="GBF08325.1"/>
    </source>
</evidence>
<comment type="catalytic activity">
    <reaction evidence="4">
        <text>4 porphobilinogen + H2O = hydroxymethylbilane + 4 NH4(+)</text>
        <dbReference type="Rhea" id="RHEA:13185"/>
        <dbReference type="ChEBI" id="CHEBI:15377"/>
        <dbReference type="ChEBI" id="CHEBI:28938"/>
        <dbReference type="ChEBI" id="CHEBI:57845"/>
        <dbReference type="ChEBI" id="CHEBI:58126"/>
        <dbReference type="EC" id="2.5.1.61"/>
    </reaction>
</comment>
<dbReference type="PROSITE" id="PS00533">
    <property type="entry name" value="PORPHOBILINOGEN_DEAM"/>
    <property type="match status" value="1"/>
</dbReference>
<comment type="caution">
    <text evidence="7">The sequence shown here is derived from an EMBL/GenBank/DDBJ whole genome shotgun (WGS) entry which is preliminary data.</text>
</comment>
<dbReference type="SUPFAM" id="SSF54782">
    <property type="entry name" value="Porphobilinogen deaminase (hydroxymethylbilane synthase), C-terminal domain"/>
    <property type="match status" value="1"/>
</dbReference>
<evidence type="ECO:0000259" key="5">
    <source>
        <dbReference type="Pfam" id="PF01379"/>
    </source>
</evidence>
<feature type="domain" description="Porphobilinogen deaminase C-terminal" evidence="6">
    <location>
        <begin position="226"/>
        <end position="293"/>
    </location>
</feature>
<dbReference type="EC" id="2.5.1.61" evidence="4"/>
<dbReference type="Pfam" id="PF03900">
    <property type="entry name" value="Porphobil_deamC"/>
    <property type="match status" value="1"/>
</dbReference>
<dbReference type="PRINTS" id="PR00151">
    <property type="entry name" value="PORPHBDMNASE"/>
</dbReference>
<dbReference type="AlphaFoldDB" id="A0A401H7A4"/>
<accession>A0A401H7A4</accession>
<dbReference type="GO" id="GO:0006782">
    <property type="term" value="P:protoporphyrinogen IX biosynthetic process"/>
    <property type="evidence" value="ECO:0007669"/>
    <property type="project" value="UniProtKB-UniRule"/>
</dbReference>
<sequence>MRVRVAARGSRLSLLQVEQALEELSRYAGVSMHWEVVRVKSAGDVWSDRPLESIGVVGVFTREVDRAVASGAADIAVHSLKDMPTSGYGGPLKIVYIASRPSARDALISRQGPGRVEDLEPGSTLGTSSARRRALSLHYNPRIRVENLRGNLDTRLRKLREGLYDAILASEAGLIRLGVDVEYTPLDPSYFPPAPGQGFVAVVARVGSKVEKMLRDLDKPPWWHVAWAERGVLEGARAGCRTPVAAYAEPLGGGMVRVTAAALSPDGSRAYWARAEGMIGEARRIGVRLGEELSRVVEGWHNTGGGS</sequence>
<dbReference type="PIRSF" id="PIRSF001438">
    <property type="entry name" value="4pyrrol_synth_OHMeBilane_synth"/>
    <property type="match status" value="1"/>
</dbReference>
<dbReference type="PANTHER" id="PTHR11557:SF0">
    <property type="entry name" value="PORPHOBILINOGEN DEAMINASE"/>
    <property type="match status" value="1"/>
</dbReference>
<gene>
    <name evidence="4" type="primary">hemC</name>
    <name evidence="7" type="ORF">apy_00500</name>
</gene>
<evidence type="ECO:0000313" key="8">
    <source>
        <dbReference type="Proteomes" id="UP000291213"/>
    </source>
</evidence>
<dbReference type="InterPro" id="IPR036803">
    <property type="entry name" value="Porphobilinogen_deaminase_C_sf"/>
</dbReference>
<keyword evidence="3 4" id="KW-0627">Porphyrin biosynthesis</keyword>
<dbReference type="PANTHER" id="PTHR11557">
    <property type="entry name" value="PORPHOBILINOGEN DEAMINASE"/>
    <property type="match status" value="1"/>
</dbReference>
<dbReference type="InterPro" id="IPR000860">
    <property type="entry name" value="HemC"/>
</dbReference>
<feature type="domain" description="Porphobilinogen deaminase N-terminal" evidence="5">
    <location>
        <begin position="3"/>
        <end position="207"/>
    </location>
</feature>
<evidence type="ECO:0000256" key="4">
    <source>
        <dbReference type="HAMAP-Rule" id="MF_00260"/>
    </source>
</evidence>
<dbReference type="EMBL" id="BDMD01000001">
    <property type="protein sequence ID" value="GBF08325.1"/>
    <property type="molecule type" value="Genomic_DNA"/>
</dbReference>
<comment type="function">
    <text evidence="4">Tetrapolymerization of the monopyrrole PBG into the hydroxymethylbilane pre-uroporphyrinogen in several discrete steps.</text>
</comment>
<comment type="cofactor">
    <cofactor evidence="4">
        <name>dipyrromethane</name>
        <dbReference type="ChEBI" id="CHEBI:60342"/>
    </cofactor>
    <text evidence="4">Binds 1 dipyrromethane group covalently.</text>
</comment>
<dbReference type="SUPFAM" id="SSF53850">
    <property type="entry name" value="Periplasmic binding protein-like II"/>
    <property type="match status" value="1"/>
</dbReference>
<name>A0A401H7A4_AERPX</name>
<protein>
    <recommendedName>
        <fullName evidence="4">Probable porphobilinogen deaminase</fullName>
        <shortName evidence="4">PBG</shortName>
        <ecNumber evidence="4">2.5.1.61</ecNumber>
    </recommendedName>
    <alternativeName>
        <fullName evidence="4">Hydroxymethylbilane synthase</fullName>
        <shortName evidence="4">HMBS</shortName>
    </alternativeName>
    <alternativeName>
        <fullName evidence="4">Pre-uroporphyrinogen synthase</fullName>
    </alternativeName>
</protein>
<comment type="miscellaneous">
    <text evidence="4">The porphobilinogen subunits are added to the dipyrromethane group.</text>
</comment>
<evidence type="ECO:0000256" key="2">
    <source>
        <dbReference type="ARBA" id="ARBA00022679"/>
    </source>
</evidence>
<dbReference type="Gene3D" id="3.40.190.10">
    <property type="entry name" value="Periplasmic binding protein-like II"/>
    <property type="match status" value="2"/>
</dbReference>
<dbReference type="CDD" id="cd13644">
    <property type="entry name" value="PBP2_HemC_archaea"/>
    <property type="match status" value="1"/>
</dbReference>
<evidence type="ECO:0000259" key="6">
    <source>
        <dbReference type="Pfam" id="PF03900"/>
    </source>
</evidence>
<keyword evidence="2 4" id="KW-0808">Transferase</keyword>
<dbReference type="Pfam" id="PF01379">
    <property type="entry name" value="Porphobil_deam"/>
    <property type="match status" value="1"/>
</dbReference>
<proteinExistence type="inferred from homology"/>
<comment type="similarity">
    <text evidence="1 4">Belongs to the HMBS family.</text>
</comment>
<dbReference type="GO" id="GO:0005737">
    <property type="term" value="C:cytoplasm"/>
    <property type="evidence" value="ECO:0007669"/>
    <property type="project" value="UniProtKB-UniRule"/>
</dbReference>
<dbReference type="Proteomes" id="UP000291213">
    <property type="component" value="Unassembled WGS sequence"/>
</dbReference>
<dbReference type="Gene3D" id="3.30.160.40">
    <property type="entry name" value="Porphobilinogen deaminase, C-terminal domain"/>
    <property type="match status" value="1"/>
</dbReference>
<dbReference type="InterPro" id="IPR022419">
    <property type="entry name" value="Porphobilin_deaminase_cofac_BS"/>
</dbReference>
<evidence type="ECO:0000256" key="3">
    <source>
        <dbReference type="ARBA" id="ARBA00023244"/>
    </source>
</evidence>
<dbReference type="InterPro" id="IPR022418">
    <property type="entry name" value="Porphobilinogen_deaminase_C"/>
</dbReference>
<evidence type="ECO:0000256" key="1">
    <source>
        <dbReference type="ARBA" id="ARBA00005638"/>
    </source>
</evidence>
<organism evidence="7 8">
    <name type="scientific">Aeropyrum pernix</name>
    <dbReference type="NCBI Taxonomy" id="56636"/>
    <lineage>
        <taxon>Archaea</taxon>
        <taxon>Thermoproteota</taxon>
        <taxon>Thermoprotei</taxon>
        <taxon>Desulfurococcales</taxon>
        <taxon>Desulfurococcaceae</taxon>
        <taxon>Aeropyrum</taxon>
    </lineage>
</organism>
<dbReference type="InterPro" id="IPR022417">
    <property type="entry name" value="Porphobilin_deaminase_N"/>
</dbReference>
<dbReference type="NCBIfam" id="TIGR00212">
    <property type="entry name" value="hemC"/>
    <property type="match status" value="1"/>
</dbReference>
<reference evidence="7 8" key="1">
    <citation type="submission" date="2017-02" db="EMBL/GenBank/DDBJ databases">
        <title>isolation and characterization of a novel temperate virus Aeropyrum globular virus 1 infecting hyperthermophilic archaeon Aeropyrum.</title>
        <authorList>
            <person name="Yumiya M."/>
            <person name="Yoshida T."/>
            <person name="Sako Y."/>
        </authorList>
    </citation>
    <scope>NUCLEOTIDE SEQUENCE [LARGE SCALE GENOMIC DNA]</scope>
    <source>
        <strain evidence="7 8">YK1-12-2013</strain>
    </source>
</reference>
<feature type="modified residue" description="S-(dipyrrolylmethanemethyl)cysteine" evidence="4">
    <location>
        <position position="240"/>
    </location>
</feature>
<dbReference type="OrthoDB" id="8042at2157"/>
<dbReference type="HAMAP" id="MF_00260">
    <property type="entry name" value="Porphobil_deam"/>
    <property type="match status" value="1"/>
</dbReference>
<dbReference type="GO" id="GO:0004418">
    <property type="term" value="F:hydroxymethylbilane synthase activity"/>
    <property type="evidence" value="ECO:0007669"/>
    <property type="project" value="UniProtKB-UniRule"/>
</dbReference>